<reference evidence="8" key="1">
    <citation type="submission" date="2014-03" db="EMBL/GenBank/DDBJ databases">
        <title>The whipworm genome and dual-species transcriptomics of an intimate host-pathogen interaction.</title>
        <authorList>
            <person name="Foth B.J."/>
            <person name="Tsai I.J."/>
            <person name="Reid A.J."/>
            <person name="Bancroft A.J."/>
            <person name="Nichol S."/>
            <person name="Tracey A."/>
            <person name="Holroyd N."/>
            <person name="Cotton J.A."/>
            <person name="Stanley E.J."/>
            <person name="Zarowiecki M."/>
            <person name="Liu J.Z."/>
            <person name="Huckvale T."/>
            <person name="Cooper P.J."/>
            <person name="Grencis R.K."/>
            <person name="Berriman M."/>
        </authorList>
    </citation>
    <scope>NUCLEOTIDE SEQUENCE [LARGE SCALE GENOMIC DNA]</scope>
    <source>
        <strain evidence="8">Edinburgh</strain>
    </source>
</reference>
<dbReference type="GO" id="GO:0005524">
    <property type="term" value="F:ATP binding"/>
    <property type="evidence" value="ECO:0007669"/>
    <property type="project" value="InterPro"/>
</dbReference>
<dbReference type="SUPFAM" id="SSF75553">
    <property type="entry name" value="Smc hinge domain"/>
    <property type="match status" value="1"/>
</dbReference>
<dbReference type="Gene3D" id="3.40.50.300">
    <property type="entry name" value="P-loop containing nucleotide triphosphate hydrolases"/>
    <property type="match status" value="1"/>
</dbReference>
<dbReference type="InterPro" id="IPR036277">
    <property type="entry name" value="SMC_hinge_sf"/>
</dbReference>
<evidence type="ECO:0000256" key="1">
    <source>
        <dbReference type="ARBA" id="ARBA00022618"/>
    </source>
</evidence>
<dbReference type="Proteomes" id="UP000046395">
    <property type="component" value="Unassembled WGS sequence"/>
</dbReference>
<protein>
    <submittedName>
        <fullName evidence="9 10">SMC hinge domain-containing protein</fullName>
    </submittedName>
</protein>
<proteinExistence type="predicted"/>
<dbReference type="PANTHER" id="PTHR18937:SF12">
    <property type="entry name" value="STRUCTURAL MAINTENANCE OF CHROMOSOMES PROTEIN"/>
    <property type="match status" value="1"/>
</dbReference>
<accession>A0A5S6Q292</accession>
<evidence type="ECO:0000256" key="2">
    <source>
        <dbReference type="ARBA" id="ARBA00022776"/>
    </source>
</evidence>
<evidence type="ECO:0000256" key="6">
    <source>
        <dbReference type="SAM" id="Coils"/>
    </source>
</evidence>
<dbReference type="FunFam" id="1.20.1060.20:FF:000001">
    <property type="entry name" value="Structural maintenance of chromosomes 1A"/>
    <property type="match status" value="1"/>
</dbReference>
<evidence type="ECO:0000313" key="8">
    <source>
        <dbReference type="Proteomes" id="UP000046395"/>
    </source>
</evidence>
<dbReference type="GO" id="GO:0003677">
    <property type="term" value="F:DNA binding"/>
    <property type="evidence" value="ECO:0007669"/>
    <property type="project" value="TreeGrafter"/>
</dbReference>
<evidence type="ECO:0000259" key="7">
    <source>
        <dbReference type="SMART" id="SM00968"/>
    </source>
</evidence>
<dbReference type="WBParaSite" id="TMUE_0000001067.1">
    <property type="protein sequence ID" value="TMUE_0000001067.1"/>
    <property type="gene ID" value="WBGene00296982"/>
</dbReference>
<feature type="coiled-coil region" evidence="6">
    <location>
        <begin position="184"/>
        <end position="273"/>
    </location>
</feature>
<feature type="coiled-coil region" evidence="6">
    <location>
        <begin position="331"/>
        <end position="401"/>
    </location>
</feature>
<sequence>MTYRDDDGRITVFTRSVVGSSAEYRIDDEVVSHVRYVEALENINIFIRASNFNAFQGAVESVAMKTPRELTQLFEEISRSGELKDEYERAKGEMVRAEQNTQLNDQKKRGIAAERREAKMEKEEAEKYQNMRESLVPVQRPFVQLQLRRFCILKSKDTSICCSCIETTEKRSAKWRKSGVEEELREKRKHYGKALREINKLEQLINEQESETRVKQNFIKVKENVRHSVRKLKAFEKAYDNARRNVEKHREQLEQLEAQLQEVVTQREAHEAALLQEPQIRGMELSQQQIENPGSALGISQVCATIQQELTVLVREQHMDQELIDDDKRRQNEFTQKVKQKETELEALHRRLEKLNTNEIREQQQRLVTTEQDMSHAKDRLEQVTREVDDINRRLNEANMDSSENSRLIKKQELVENLKRVSTGVVYGRLVDLCQPVHRRYLLAVTKVLGNYMNSIITDTEKTARECIRYMKEQRIEPETFLPLDYIDVKSINERLSNFSSRTTKRSFSILIASILLNANDVTAAKLLSTIALL</sequence>
<dbReference type="GO" id="GO:0005634">
    <property type="term" value="C:nucleus"/>
    <property type="evidence" value="ECO:0007669"/>
    <property type="project" value="TreeGrafter"/>
</dbReference>
<keyword evidence="8" id="KW-1185">Reference proteome</keyword>
<evidence type="ECO:0000313" key="10">
    <source>
        <dbReference type="WBParaSite" id="TMUE_2000006751.1"/>
    </source>
</evidence>
<dbReference type="PANTHER" id="PTHR18937">
    <property type="entry name" value="STRUCTURAL MAINTENANCE OF CHROMOSOMES SMC FAMILY MEMBER"/>
    <property type="match status" value="1"/>
</dbReference>
<dbReference type="InterPro" id="IPR010935">
    <property type="entry name" value="SMC_hinge"/>
</dbReference>
<evidence type="ECO:0000256" key="5">
    <source>
        <dbReference type="ARBA" id="ARBA00023306"/>
    </source>
</evidence>
<dbReference type="Pfam" id="PF06470">
    <property type="entry name" value="SMC_hinge"/>
    <property type="match status" value="1"/>
</dbReference>
<keyword evidence="2" id="KW-0498">Mitosis</keyword>
<reference evidence="9 10" key="2">
    <citation type="submission" date="2019-12" db="UniProtKB">
        <authorList>
            <consortium name="WormBaseParasite"/>
        </authorList>
    </citation>
    <scope>IDENTIFICATION</scope>
</reference>
<keyword evidence="3 6" id="KW-0175">Coiled coil</keyword>
<dbReference type="GO" id="GO:0051301">
    <property type="term" value="P:cell division"/>
    <property type="evidence" value="ECO:0007669"/>
    <property type="project" value="UniProtKB-KW"/>
</dbReference>
<dbReference type="STRING" id="70415.A0A5S6Q292"/>
<evidence type="ECO:0000256" key="4">
    <source>
        <dbReference type="ARBA" id="ARBA00023242"/>
    </source>
</evidence>
<evidence type="ECO:0000313" key="9">
    <source>
        <dbReference type="WBParaSite" id="TMUE_0000001067.1"/>
    </source>
</evidence>
<dbReference type="WBParaSite" id="TMUE_2000006751.1">
    <property type="protein sequence ID" value="TMUE_2000006751.1"/>
    <property type="gene ID" value="WBGene00302612"/>
</dbReference>
<dbReference type="InterPro" id="IPR027417">
    <property type="entry name" value="P-loop_NTPase"/>
</dbReference>
<evidence type="ECO:0000256" key="3">
    <source>
        <dbReference type="ARBA" id="ARBA00023054"/>
    </source>
</evidence>
<keyword evidence="5" id="KW-0131">Cell cycle</keyword>
<dbReference type="Gene3D" id="1.20.1060.20">
    <property type="match status" value="1"/>
</dbReference>
<dbReference type="GO" id="GO:0007062">
    <property type="term" value="P:sister chromatid cohesion"/>
    <property type="evidence" value="ECO:0007669"/>
    <property type="project" value="TreeGrafter"/>
</dbReference>
<dbReference type="GO" id="GO:0008278">
    <property type="term" value="C:cohesin complex"/>
    <property type="evidence" value="ECO:0007669"/>
    <property type="project" value="TreeGrafter"/>
</dbReference>
<name>A0A5S6Q292_TRIMR</name>
<organism evidence="8 9">
    <name type="scientific">Trichuris muris</name>
    <name type="common">Mouse whipworm</name>
    <dbReference type="NCBI Taxonomy" id="70415"/>
    <lineage>
        <taxon>Eukaryota</taxon>
        <taxon>Metazoa</taxon>
        <taxon>Ecdysozoa</taxon>
        <taxon>Nematoda</taxon>
        <taxon>Enoplea</taxon>
        <taxon>Dorylaimia</taxon>
        <taxon>Trichinellida</taxon>
        <taxon>Trichuridae</taxon>
        <taxon>Trichuris</taxon>
    </lineage>
</organism>
<dbReference type="SMART" id="SM00968">
    <property type="entry name" value="SMC_hinge"/>
    <property type="match status" value="1"/>
</dbReference>
<keyword evidence="1" id="KW-0132">Cell division</keyword>
<dbReference type="AlphaFoldDB" id="A0A5S6Q292"/>
<keyword evidence="4" id="KW-0539">Nucleus</keyword>
<feature type="domain" description="SMC hinge" evidence="7">
    <location>
        <begin position="424"/>
        <end position="528"/>
    </location>
</feature>
<feature type="coiled-coil region" evidence="6">
    <location>
        <begin position="80"/>
        <end position="131"/>
    </location>
</feature>